<keyword evidence="4" id="KW-1185">Reference proteome</keyword>
<keyword evidence="2" id="KW-0732">Signal</keyword>
<feature type="chain" id="PRO_5009616849" description="Tripartite tricarboxylate transporter substrate binding protein" evidence="2">
    <location>
        <begin position="22"/>
        <end position="318"/>
    </location>
</feature>
<dbReference type="CDD" id="cd07012">
    <property type="entry name" value="PBP2_Bug_TTT"/>
    <property type="match status" value="1"/>
</dbReference>
<evidence type="ECO:0000256" key="1">
    <source>
        <dbReference type="ARBA" id="ARBA00006987"/>
    </source>
</evidence>
<dbReference type="EMBL" id="CP018076">
    <property type="protein sequence ID" value="APE43527.1"/>
    <property type="molecule type" value="Genomic_DNA"/>
</dbReference>
<accession>A0A1J0WGT3</accession>
<proteinExistence type="inferred from homology"/>
<feature type="signal peptide" evidence="2">
    <location>
        <begin position="1"/>
        <end position="21"/>
    </location>
</feature>
<evidence type="ECO:0000256" key="2">
    <source>
        <dbReference type="SAM" id="SignalP"/>
    </source>
</evidence>
<dbReference type="InterPro" id="IPR042100">
    <property type="entry name" value="Bug_dom1"/>
</dbReference>
<organism evidence="3 4">
    <name type="scientific">Sulfitobacter alexandrii</name>
    <dbReference type="NCBI Taxonomy" id="1917485"/>
    <lineage>
        <taxon>Bacteria</taxon>
        <taxon>Pseudomonadati</taxon>
        <taxon>Pseudomonadota</taxon>
        <taxon>Alphaproteobacteria</taxon>
        <taxon>Rhodobacterales</taxon>
        <taxon>Roseobacteraceae</taxon>
        <taxon>Sulfitobacter</taxon>
    </lineage>
</organism>
<dbReference type="Gene3D" id="3.40.190.150">
    <property type="entry name" value="Bordetella uptake gene, domain 1"/>
    <property type="match status" value="1"/>
</dbReference>
<name>A0A1J0WGT3_9RHOB</name>
<dbReference type="OrthoDB" id="9780943at2"/>
<gene>
    <name evidence="3" type="ORF">BOO69_08970</name>
</gene>
<dbReference type="STRING" id="1917485.BOO69_08970"/>
<dbReference type="AlphaFoldDB" id="A0A1J0WGT3"/>
<dbReference type="Gene3D" id="3.40.190.10">
    <property type="entry name" value="Periplasmic binding protein-like II"/>
    <property type="match status" value="1"/>
</dbReference>
<dbReference type="Proteomes" id="UP000181897">
    <property type="component" value="Chromosome"/>
</dbReference>
<dbReference type="PANTHER" id="PTHR42928">
    <property type="entry name" value="TRICARBOXYLATE-BINDING PROTEIN"/>
    <property type="match status" value="1"/>
</dbReference>
<protein>
    <recommendedName>
        <fullName evidence="5">Tripartite tricarboxylate transporter substrate binding protein</fullName>
    </recommendedName>
</protein>
<dbReference type="RefSeq" id="WP_071971860.1">
    <property type="nucleotide sequence ID" value="NZ_CP018076.1"/>
</dbReference>
<dbReference type="Pfam" id="PF03401">
    <property type="entry name" value="TctC"/>
    <property type="match status" value="1"/>
</dbReference>
<evidence type="ECO:0000313" key="4">
    <source>
        <dbReference type="Proteomes" id="UP000181897"/>
    </source>
</evidence>
<dbReference type="PANTHER" id="PTHR42928:SF5">
    <property type="entry name" value="BLR1237 PROTEIN"/>
    <property type="match status" value="1"/>
</dbReference>
<dbReference type="PIRSF" id="PIRSF017082">
    <property type="entry name" value="YflP"/>
    <property type="match status" value="1"/>
</dbReference>
<evidence type="ECO:0008006" key="5">
    <source>
        <dbReference type="Google" id="ProtNLM"/>
    </source>
</evidence>
<sequence length="318" mass="32689">MLRTLIAAVAAVSLQTGGALAQDDYPNKPVTMVVGFSAGGGMDTLGRLVAERLGEELGQQVVVENRPGAGGTIAPGYVATANADGYTLYLGETAAMIAPAVIGDVAYDPLGSFVPVAQLAVAPLALVANNDVPASNMQEFVDLLKSKPDEYFYASSGVGTLQHLAGEKLKNDAGIEMEVVHFQGGAPSVKAVISGEVAFGITSLNAASAQAEGGNLKVLGVTTLDPVPGFEDIDTISSVADGFDAAPRQFIMAPAETPQAVLDKLGTAIEASMQDEQLRADLSSRGLVPTYLTAQELGDQLPQVIETWSEVAGTALAN</sequence>
<dbReference type="KEGG" id="suam:BOO69_08970"/>
<evidence type="ECO:0000313" key="3">
    <source>
        <dbReference type="EMBL" id="APE43527.1"/>
    </source>
</evidence>
<dbReference type="SUPFAM" id="SSF53850">
    <property type="entry name" value="Periplasmic binding protein-like II"/>
    <property type="match status" value="1"/>
</dbReference>
<reference evidence="3 4" key="1">
    <citation type="submission" date="2016-11" db="EMBL/GenBank/DDBJ databases">
        <title>Complete genome sequence of Sulfitobacter sp. AM1-D1, a toxic bacteria associated with marine dinoflagellate Alexandrium minutum in East China Sea.</title>
        <authorList>
            <person name="Yang Q."/>
            <person name="Zhang X."/>
            <person name="Tian X."/>
        </authorList>
    </citation>
    <scope>NUCLEOTIDE SEQUENCE [LARGE SCALE GENOMIC DNA]</scope>
    <source>
        <strain evidence="3 4">AM1-D1</strain>
    </source>
</reference>
<comment type="similarity">
    <text evidence="1">Belongs to the UPF0065 (bug) family.</text>
</comment>
<dbReference type="InterPro" id="IPR005064">
    <property type="entry name" value="BUG"/>
</dbReference>